<feature type="region of interest" description="Disordered" evidence="4">
    <location>
        <begin position="460"/>
        <end position="483"/>
    </location>
</feature>
<dbReference type="Gene3D" id="4.10.220.110">
    <property type="match status" value="1"/>
</dbReference>
<comment type="similarity">
    <text evidence="2">Belongs to the VgrG protein family.</text>
</comment>
<dbReference type="Proteomes" id="UP000075604">
    <property type="component" value="Unassembled WGS sequence"/>
</dbReference>
<accession>A0A150P2Q6</accession>
<protein>
    <submittedName>
        <fullName evidence="7">Uncharacterized protein</fullName>
    </submittedName>
</protein>
<dbReference type="EMBL" id="JELX01004211">
    <property type="protein sequence ID" value="KYF49761.1"/>
    <property type="molecule type" value="Genomic_DNA"/>
</dbReference>
<dbReference type="InterPro" id="IPR006533">
    <property type="entry name" value="T6SS_Vgr_RhsGE"/>
</dbReference>
<evidence type="ECO:0000256" key="1">
    <source>
        <dbReference type="ARBA" id="ARBA00004613"/>
    </source>
</evidence>
<dbReference type="Pfam" id="PF05954">
    <property type="entry name" value="Phage_GPD"/>
    <property type="match status" value="1"/>
</dbReference>
<dbReference type="GO" id="GO:0005576">
    <property type="term" value="C:extracellular region"/>
    <property type="evidence" value="ECO:0007669"/>
    <property type="project" value="UniProtKB-SubCell"/>
</dbReference>
<dbReference type="AlphaFoldDB" id="A0A150P2Q6"/>
<evidence type="ECO:0000259" key="5">
    <source>
        <dbReference type="Pfam" id="PF04717"/>
    </source>
</evidence>
<proteinExistence type="inferred from homology"/>
<gene>
    <name evidence="7" type="ORF">BE04_24710</name>
</gene>
<keyword evidence="3" id="KW-0964">Secreted</keyword>
<dbReference type="Gene3D" id="2.40.50.230">
    <property type="entry name" value="Gp5 N-terminal domain"/>
    <property type="match status" value="1"/>
</dbReference>
<evidence type="ECO:0000313" key="8">
    <source>
        <dbReference type="Proteomes" id="UP000075604"/>
    </source>
</evidence>
<evidence type="ECO:0000313" key="7">
    <source>
        <dbReference type="EMBL" id="KYF49761.1"/>
    </source>
</evidence>
<evidence type="ECO:0000256" key="3">
    <source>
        <dbReference type="ARBA" id="ARBA00022525"/>
    </source>
</evidence>
<reference evidence="7 8" key="1">
    <citation type="submission" date="2014-02" db="EMBL/GenBank/DDBJ databases">
        <title>The small core and large imbalanced accessory genome model reveals a collaborative survival strategy of Sorangium cellulosum strains in nature.</title>
        <authorList>
            <person name="Han K."/>
            <person name="Peng R."/>
            <person name="Blom J."/>
            <person name="Li Y.-Z."/>
        </authorList>
    </citation>
    <scope>NUCLEOTIDE SEQUENCE [LARGE SCALE GENOMIC DNA]</scope>
    <source>
        <strain evidence="7 8">So0157-18</strain>
    </source>
</reference>
<organism evidence="7 8">
    <name type="scientific">Sorangium cellulosum</name>
    <name type="common">Polyangium cellulosum</name>
    <dbReference type="NCBI Taxonomy" id="56"/>
    <lineage>
        <taxon>Bacteria</taxon>
        <taxon>Pseudomonadati</taxon>
        <taxon>Myxococcota</taxon>
        <taxon>Polyangia</taxon>
        <taxon>Polyangiales</taxon>
        <taxon>Polyangiaceae</taxon>
        <taxon>Sorangium</taxon>
    </lineage>
</organism>
<evidence type="ECO:0000256" key="2">
    <source>
        <dbReference type="ARBA" id="ARBA00005558"/>
    </source>
</evidence>
<dbReference type="InterPro" id="IPR037026">
    <property type="entry name" value="Vgr_OB-fold_dom_sf"/>
</dbReference>
<evidence type="ECO:0000256" key="4">
    <source>
        <dbReference type="SAM" id="MobiDB-lite"/>
    </source>
</evidence>
<comment type="caution">
    <text evidence="7">The sequence shown here is derived from an EMBL/GenBank/DDBJ whole genome shotgun (WGS) entry which is preliminary data.</text>
</comment>
<dbReference type="SUPFAM" id="SSF69279">
    <property type="entry name" value="Phage tail proteins"/>
    <property type="match status" value="2"/>
</dbReference>
<comment type="subcellular location">
    <subcellularLocation>
        <location evidence="1">Secreted</location>
    </subcellularLocation>
</comment>
<dbReference type="NCBIfam" id="TIGR03361">
    <property type="entry name" value="VI_Rhs_Vgr"/>
    <property type="match status" value="1"/>
</dbReference>
<sequence length="745" mass="79011">MASESTILHELVFLSDTIAAGETRVRELHAVEGLSRSYTFDIDLELVSAQIEPRALICTEAALVILHAGSGEVLRRYGGVVTRVRERVSRSAAQRIGVTLESPLAQLRLTRDHRIFQDLTTKDIVAQLLEESGISPSRVSFRLAGTYPPREVCTQFGEDSLSFLSRLLEEEGIFYFFEHGPDGTSVVFADSSAAYAATTPSDQILFVDPSALTSEQAITSIGEIEQIRPAKVVLRDHDFKRPPLDLEVSAEASAPLGVAYYDYPGRYVEPSEGARRARVRLDAMKAEATGARGTSTVFSFTPGHTFTLSDAPDPGLDRAWVVVEIEQRWVEEDRRVSFANSFRLLPADAPFRPPARTPRPVVPGPQLARVTGPAGEEIHTDSFGRVKLHFHWDRRSKCDDKSSCWVRVGQMHTSGSVAIPRVGWEVLVDFEDSDPDRPIVLGRLYNGRFLPPYPLPANKTMSSLSSSSSPGGDGHNEIRMQDSGGGEQLHVHAQKDFTLNVANNKTEKVGTNMSTDVKVDHTLEVGANDKLTVGAQCELNVGAAQTWKVGGSRTKTVSGDEKTVVKGSRTVTVGGSHTTMTPMSVATTTPATLGETIGGSCIEAAAMQLGVTVAGATSVTVGGSKIEAVASGKNEMTLGAKASTVGGALLSVSGADVTMSVGGAKATTVGGVWAASAGGDVELSSSASLNITVGGAVSMNAAKIVLKVGGSSVTVATGAVVLKSKEIKLTATGPQPELAPMVEDK</sequence>
<dbReference type="NCBIfam" id="TIGR01646">
    <property type="entry name" value="vgr_GE"/>
    <property type="match status" value="1"/>
</dbReference>
<dbReference type="InterPro" id="IPR006531">
    <property type="entry name" value="Gp5/Vgr_OB"/>
</dbReference>
<evidence type="ECO:0000259" key="6">
    <source>
        <dbReference type="Pfam" id="PF22178"/>
    </source>
</evidence>
<dbReference type="InterPro" id="IPR054030">
    <property type="entry name" value="Gp5_Vgr_C"/>
</dbReference>
<dbReference type="PANTHER" id="PTHR32305:SF15">
    <property type="entry name" value="PROTEIN RHSA-RELATED"/>
    <property type="match status" value="1"/>
</dbReference>
<dbReference type="InterPro" id="IPR050708">
    <property type="entry name" value="T6SS_VgrG/RHS"/>
</dbReference>
<dbReference type="PANTHER" id="PTHR32305">
    <property type="match status" value="1"/>
</dbReference>
<dbReference type="Pfam" id="PF22178">
    <property type="entry name" value="Gp5_trimer_C"/>
    <property type="match status" value="1"/>
</dbReference>
<dbReference type="SUPFAM" id="SSF69255">
    <property type="entry name" value="gp5 N-terminal domain-like"/>
    <property type="match status" value="1"/>
</dbReference>
<dbReference type="InterPro" id="IPR017847">
    <property type="entry name" value="T6SS_RhsGE_Vgr_subset"/>
</dbReference>
<dbReference type="SUPFAM" id="SSF69349">
    <property type="entry name" value="Phage fibre proteins"/>
    <property type="match status" value="2"/>
</dbReference>
<feature type="domain" description="Gp5/Type VI secretion system Vgr C-terminal trimerisation" evidence="6">
    <location>
        <begin position="462"/>
        <end position="573"/>
    </location>
</feature>
<name>A0A150P2Q6_SORCE</name>
<dbReference type="Gene3D" id="3.55.50.10">
    <property type="entry name" value="Baseplate protein-like domains"/>
    <property type="match status" value="1"/>
</dbReference>
<dbReference type="Pfam" id="PF04717">
    <property type="entry name" value="Phage_base_V"/>
    <property type="match status" value="1"/>
</dbReference>
<dbReference type="Gene3D" id="2.30.110.50">
    <property type="match status" value="1"/>
</dbReference>
<feature type="domain" description="Gp5/Type VI secretion system Vgr protein OB-fold" evidence="5">
    <location>
        <begin position="380"/>
        <end position="445"/>
    </location>
</feature>